<evidence type="ECO:0000313" key="7">
    <source>
        <dbReference type="Proteomes" id="UP001334732"/>
    </source>
</evidence>
<evidence type="ECO:0000256" key="2">
    <source>
        <dbReference type="ARBA" id="ARBA00022692"/>
    </source>
</evidence>
<dbReference type="InterPro" id="IPR009760">
    <property type="entry name" value="DUF1328"/>
</dbReference>
<keyword evidence="2 5" id="KW-0812">Transmembrane</keyword>
<name>A0ABZ1CLM0_9PROT</name>
<evidence type="ECO:0000256" key="1">
    <source>
        <dbReference type="ARBA" id="ARBA00022475"/>
    </source>
</evidence>
<comment type="subcellular location">
    <subcellularLocation>
        <location evidence="5">Cell membrane</location>
        <topology evidence="5">Single-pass membrane protein</topology>
    </subcellularLocation>
</comment>
<dbReference type="NCBIfam" id="NF010229">
    <property type="entry name" value="PRK13682.1-4"/>
    <property type="match status" value="1"/>
</dbReference>
<evidence type="ECO:0000313" key="6">
    <source>
        <dbReference type="EMBL" id="WRS39207.1"/>
    </source>
</evidence>
<feature type="transmembrane region" description="Helical" evidence="5">
    <location>
        <begin position="29"/>
        <end position="49"/>
    </location>
</feature>
<keyword evidence="3 5" id="KW-1133">Transmembrane helix</keyword>
<comment type="similarity">
    <text evidence="5">Belongs to the UPF0391 family.</text>
</comment>
<organism evidence="6 7">
    <name type="scientific">Thiobacillus sedimenti</name>
    <dbReference type="NCBI Taxonomy" id="3110231"/>
    <lineage>
        <taxon>Bacteria</taxon>
        <taxon>Pseudomonadati</taxon>
        <taxon>Pseudomonadota</taxon>
        <taxon>Betaproteobacteria</taxon>
        <taxon>Nitrosomonadales</taxon>
        <taxon>Thiobacillaceae</taxon>
        <taxon>Thiobacillus</taxon>
    </lineage>
</organism>
<protein>
    <recommendedName>
        <fullName evidence="5">UPF0391 membrane protein VA613_14560</fullName>
    </recommendedName>
</protein>
<evidence type="ECO:0000256" key="3">
    <source>
        <dbReference type="ARBA" id="ARBA00022989"/>
    </source>
</evidence>
<dbReference type="HAMAP" id="MF_01361">
    <property type="entry name" value="UPF0391"/>
    <property type="match status" value="1"/>
</dbReference>
<dbReference type="PIRSF" id="PIRSF036466">
    <property type="entry name" value="UCP036466"/>
    <property type="match status" value="1"/>
</dbReference>
<dbReference type="Pfam" id="PF07043">
    <property type="entry name" value="DUF1328"/>
    <property type="match status" value="1"/>
</dbReference>
<evidence type="ECO:0000256" key="5">
    <source>
        <dbReference type="HAMAP-Rule" id="MF_01361"/>
    </source>
</evidence>
<dbReference type="EMBL" id="CP141769">
    <property type="protein sequence ID" value="WRS39207.1"/>
    <property type="molecule type" value="Genomic_DNA"/>
</dbReference>
<accession>A0ABZ1CLM0</accession>
<proteinExistence type="inferred from homology"/>
<gene>
    <name evidence="6" type="ORF">VA613_14560</name>
</gene>
<dbReference type="Proteomes" id="UP001334732">
    <property type="component" value="Chromosome"/>
</dbReference>
<evidence type="ECO:0000256" key="4">
    <source>
        <dbReference type="ARBA" id="ARBA00023136"/>
    </source>
</evidence>
<sequence>MFGWAISFLVVAIVAGVFGFAGVAGTAAWIARMLFMVGLALFVVLLITGRRPPTI</sequence>
<dbReference type="RefSeq" id="WP_324779740.1">
    <property type="nucleotide sequence ID" value="NZ_CP141769.1"/>
</dbReference>
<keyword evidence="7" id="KW-1185">Reference proteome</keyword>
<keyword evidence="4 5" id="KW-0472">Membrane</keyword>
<reference evidence="6 7" key="1">
    <citation type="submission" date="2023-12" db="EMBL/GenBank/DDBJ databases">
        <title>Thiobacillus sedimentum sp. nov., a chemolithoautotrophic sulfur-oxidizing bacterium isolated from freshwater sediment.</title>
        <authorList>
            <person name="Luo J."/>
            <person name="Dai C."/>
        </authorList>
    </citation>
    <scope>NUCLEOTIDE SEQUENCE [LARGE SCALE GENOMIC DNA]</scope>
    <source>
        <strain evidence="6 7">SCUT-2</strain>
    </source>
</reference>
<keyword evidence="1 5" id="KW-1003">Cell membrane</keyword>